<keyword evidence="14" id="KW-1185">Reference proteome</keyword>
<feature type="domain" description="Flagellar basal-body/hook protein C-terminal" evidence="9">
    <location>
        <begin position="641"/>
        <end position="679"/>
    </location>
</feature>
<evidence type="ECO:0000259" key="11">
    <source>
        <dbReference type="Pfam" id="PF21159"/>
    </source>
</evidence>
<evidence type="ECO:0000313" key="13">
    <source>
        <dbReference type="EMBL" id="MCG2578845.1"/>
    </source>
</evidence>
<comment type="similarity">
    <text evidence="3">Belongs to the flagella basal body rod proteins family.</text>
</comment>
<dbReference type="InterPro" id="IPR053927">
    <property type="entry name" value="FlgK_helical"/>
</dbReference>
<dbReference type="Proteomes" id="UP001165384">
    <property type="component" value="Unassembled WGS sequence"/>
</dbReference>
<comment type="caution">
    <text evidence="13">The sequence shown here is derived from an EMBL/GenBank/DDBJ whole genome shotgun (WGS) entry which is preliminary data.</text>
</comment>
<keyword evidence="13" id="KW-0966">Cell projection</keyword>
<accession>A0ABS9K6U4</accession>
<dbReference type="Pfam" id="PF21158">
    <property type="entry name" value="flgK_1st_1"/>
    <property type="match status" value="1"/>
</dbReference>
<proteinExistence type="inferred from homology"/>
<dbReference type="PROSITE" id="PS00588">
    <property type="entry name" value="FLAGELLA_BB_ROD"/>
    <property type="match status" value="1"/>
</dbReference>
<dbReference type="InterPro" id="IPR001444">
    <property type="entry name" value="Flag_bb_rod_N"/>
</dbReference>
<evidence type="ECO:0000259" key="9">
    <source>
        <dbReference type="Pfam" id="PF06429"/>
    </source>
</evidence>
<evidence type="ECO:0000313" key="14">
    <source>
        <dbReference type="Proteomes" id="UP001165384"/>
    </source>
</evidence>
<dbReference type="Pfam" id="PF22638">
    <property type="entry name" value="FlgK_D1"/>
    <property type="match status" value="1"/>
</dbReference>
<dbReference type="Pfam" id="PF21159">
    <property type="entry name" value="FlgK_2nd"/>
    <property type="match status" value="1"/>
</dbReference>
<feature type="domain" description="Flagellar hook-associated protein 1 D2-like" evidence="10">
    <location>
        <begin position="370"/>
        <end position="438"/>
    </location>
</feature>
<dbReference type="InterPro" id="IPR002371">
    <property type="entry name" value="FlgK"/>
</dbReference>
<evidence type="ECO:0000259" key="8">
    <source>
        <dbReference type="Pfam" id="PF00460"/>
    </source>
</evidence>
<evidence type="ECO:0000256" key="3">
    <source>
        <dbReference type="ARBA" id="ARBA00009677"/>
    </source>
</evidence>
<feature type="chain" id="PRO_5047292596" description="Flagellar hook-associated protein 1" evidence="7">
    <location>
        <begin position="19"/>
        <end position="681"/>
    </location>
</feature>
<evidence type="ECO:0000259" key="10">
    <source>
        <dbReference type="Pfam" id="PF21158"/>
    </source>
</evidence>
<feature type="signal peptide" evidence="7">
    <location>
        <begin position="1"/>
        <end position="18"/>
    </location>
</feature>
<feature type="domain" description="Flagellar hook-associated protein FlgK helical" evidence="12">
    <location>
        <begin position="93"/>
        <end position="325"/>
    </location>
</feature>
<comment type="subcellular location">
    <subcellularLocation>
        <location evidence="1">Bacterial flagellum</location>
    </subcellularLocation>
    <subcellularLocation>
        <location evidence="2">Secreted</location>
    </subcellularLocation>
</comment>
<dbReference type="InterPro" id="IPR049119">
    <property type="entry name" value="FlgK_D2-like"/>
</dbReference>
<keyword evidence="13" id="KW-0282">Flagellum</keyword>
<keyword evidence="6" id="KW-0975">Bacterial flagellum</keyword>
<dbReference type="RefSeq" id="WP_275712238.1">
    <property type="nucleotide sequence ID" value="NZ_JAKLTN010000005.1"/>
</dbReference>
<evidence type="ECO:0000259" key="12">
    <source>
        <dbReference type="Pfam" id="PF22638"/>
    </source>
</evidence>
<feature type="domain" description="Flagellar hook-associated protein 1 D3" evidence="11">
    <location>
        <begin position="470"/>
        <end position="570"/>
    </location>
</feature>
<reference evidence="13" key="1">
    <citation type="submission" date="2022-01" db="EMBL/GenBank/DDBJ databases">
        <authorList>
            <person name="Jo J.-H."/>
            <person name="Im W.-T."/>
        </authorList>
    </citation>
    <scope>NUCLEOTIDE SEQUENCE</scope>
    <source>
        <strain evidence="13">XY25</strain>
    </source>
</reference>
<evidence type="ECO:0000256" key="5">
    <source>
        <dbReference type="ARBA" id="ARBA00022525"/>
    </source>
</evidence>
<dbReference type="PRINTS" id="PR01005">
    <property type="entry name" value="FLGHOOKAP1"/>
</dbReference>
<evidence type="ECO:0000256" key="1">
    <source>
        <dbReference type="ARBA" id="ARBA00004365"/>
    </source>
</evidence>
<protein>
    <recommendedName>
        <fullName evidence="4">Flagellar hook-associated protein 1</fullName>
    </recommendedName>
</protein>
<feature type="domain" description="Flagellar basal body rod protein N-terminal" evidence="8">
    <location>
        <begin position="7"/>
        <end position="35"/>
    </location>
</feature>
<evidence type="ECO:0000256" key="2">
    <source>
        <dbReference type="ARBA" id="ARBA00004613"/>
    </source>
</evidence>
<keyword evidence="7" id="KW-0732">Signal</keyword>
<dbReference type="EMBL" id="JAKLTN010000005">
    <property type="protein sequence ID" value="MCG2578845.1"/>
    <property type="molecule type" value="Genomic_DNA"/>
</dbReference>
<gene>
    <name evidence="13" type="primary">flgK</name>
    <name evidence="13" type="ORF">LZ012_17765</name>
</gene>
<dbReference type="PANTHER" id="PTHR30033">
    <property type="entry name" value="FLAGELLAR HOOK-ASSOCIATED PROTEIN 1"/>
    <property type="match status" value="1"/>
</dbReference>
<organism evidence="13 14">
    <name type="scientific">Dechloromonas hankyongensis</name>
    <dbReference type="NCBI Taxonomy" id="2908002"/>
    <lineage>
        <taxon>Bacteria</taxon>
        <taxon>Pseudomonadati</taxon>
        <taxon>Pseudomonadota</taxon>
        <taxon>Betaproteobacteria</taxon>
        <taxon>Rhodocyclales</taxon>
        <taxon>Azonexaceae</taxon>
        <taxon>Dechloromonas</taxon>
    </lineage>
</organism>
<dbReference type="InterPro" id="IPR049474">
    <property type="entry name" value="FlgK_D3"/>
</dbReference>
<dbReference type="Pfam" id="PF00460">
    <property type="entry name" value="Flg_bb_rod"/>
    <property type="match status" value="1"/>
</dbReference>
<evidence type="ECO:0000256" key="7">
    <source>
        <dbReference type="SAM" id="SignalP"/>
    </source>
</evidence>
<dbReference type="Pfam" id="PF06429">
    <property type="entry name" value="Flg_bbr_C"/>
    <property type="match status" value="1"/>
</dbReference>
<evidence type="ECO:0000256" key="4">
    <source>
        <dbReference type="ARBA" id="ARBA00016244"/>
    </source>
</evidence>
<evidence type="ECO:0000256" key="6">
    <source>
        <dbReference type="ARBA" id="ARBA00023143"/>
    </source>
</evidence>
<sequence length="681" mass="69980">MASGLLSIAMTGINAAQAGLMTTSNNISNLNTEGYNRQRIIQASNFTVMTGAGGLGQGAHVVTVERMYSQALDKQVLTAQSSVSSLDTYLGQISQIDNMLADQSAGLTPVMQQFFDGIQAVASNPSSISARQSMVTAASTMVGSFQSMYTRLDELEKGVNSQVSSMVNTINGYTQQIGEINDNILKSSALNGQPANDLLDKRDQLVADLNKLVKVDVSTNDDGTFNVFVGSGQQLVVGSRVTQMAAIGSAADPSRIVVGLVGATGVVQELPESLITGGSLGGLISFRSQALDTAFNQLGLMAASVTSTFNAQHALGQDMLGKISGDPGFISNFFSVTAPTVIAKSSNAPAGPTVSASFSAASYNGSNFYTNLTGSDYQLSYDGANFSLKRLSDNTTWTGASIGALNTAVAISSQGPQGFTLSATAGAFAAGDSFLIQPTRDAARLFSVDPNLAADPRLIAAGTPARGGVGLTNAGAATVGSVSVGPGYSVNGMPLTLNYNGGNLSGFPAGTVTVTNGSTTTTYPITLPTDTVPYTSGAILSINATTPATSPSAISFSISGTPANGDVFRLSKNVSGVEDGGNIVRLGKLQIQNTMAGGQSTYQDSYAAFVNDIGNKTASADVSSSAQTALLSQATAARESVSGVNRDEEAAKLVEYQQAYMASAKVMEIASKLFDTLMSIR</sequence>
<dbReference type="InterPro" id="IPR019776">
    <property type="entry name" value="Flagellar_basal_body_rod_CS"/>
</dbReference>
<dbReference type="SUPFAM" id="SSF64518">
    <property type="entry name" value="Phase 1 flagellin"/>
    <property type="match status" value="2"/>
</dbReference>
<dbReference type="InterPro" id="IPR010930">
    <property type="entry name" value="Flg_bb/hook_C_dom"/>
</dbReference>
<dbReference type="NCBIfam" id="TIGR02492">
    <property type="entry name" value="flgK_ends"/>
    <property type="match status" value="1"/>
</dbReference>
<keyword evidence="13" id="KW-0969">Cilium</keyword>
<name>A0ABS9K6U4_9RHOO</name>
<dbReference type="PANTHER" id="PTHR30033:SF1">
    <property type="entry name" value="FLAGELLAR HOOK-ASSOCIATED PROTEIN 1"/>
    <property type="match status" value="1"/>
</dbReference>
<keyword evidence="5" id="KW-0964">Secreted</keyword>